<accession>A0A382WPD6</accession>
<reference evidence="2" key="1">
    <citation type="submission" date="2018-05" db="EMBL/GenBank/DDBJ databases">
        <authorList>
            <person name="Lanie J.A."/>
            <person name="Ng W.-L."/>
            <person name="Kazmierczak K.M."/>
            <person name="Andrzejewski T.M."/>
            <person name="Davidsen T.M."/>
            <person name="Wayne K.J."/>
            <person name="Tettelin H."/>
            <person name="Glass J.I."/>
            <person name="Rusch D."/>
            <person name="Podicherti R."/>
            <person name="Tsui H.-C.T."/>
            <person name="Winkler M.E."/>
        </authorList>
    </citation>
    <scope>NUCLEOTIDE SEQUENCE</scope>
</reference>
<gene>
    <name evidence="2" type="ORF">METZ01_LOCUS412852</name>
</gene>
<proteinExistence type="predicted"/>
<dbReference type="AlphaFoldDB" id="A0A382WPD6"/>
<sequence>MRANPTSTDHTVAGQNYARSRRRSERPVHAYEAFALRQFLQSIGSPRVTVRLWDGSCYGASESEAVGTININHRRAFYHILRASDLGFGDQYSAGG</sequence>
<feature type="region of interest" description="Disordered" evidence="1">
    <location>
        <begin position="1"/>
        <end position="26"/>
    </location>
</feature>
<organism evidence="2">
    <name type="scientific">marine metagenome</name>
    <dbReference type="NCBI Taxonomy" id="408172"/>
    <lineage>
        <taxon>unclassified sequences</taxon>
        <taxon>metagenomes</taxon>
        <taxon>ecological metagenomes</taxon>
    </lineage>
</organism>
<dbReference type="EMBL" id="UINC01161039">
    <property type="protein sequence ID" value="SVD59998.1"/>
    <property type="molecule type" value="Genomic_DNA"/>
</dbReference>
<evidence type="ECO:0000256" key="1">
    <source>
        <dbReference type="SAM" id="MobiDB-lite"/>
    </source>
</evidence>
<evidence type="ECO:0000313" key="2">
    <source>
        <dbReference type="EMBL" id="SVD59998.1"/>
    </source>
</evidence>
<feature type="compositionally biased region" description="Polar residues" evidence="1">
    <location>
        <begin position="1"/>
        <end position="18"/>
    </location>
</feature>
<feature type="non-terminal residue" evidence="2">
    <location>
        <position position="96"/>
    </location>
</feature>
<name>A0A382WPD6_9ZZZZ</name>
<protein>
    <submittedName>
        <fullName evidence="2">Uncharacterized protein</fullName>
    </submittedName>
</protein>